<evidence type="ECO:0000256" key="1">
    <source>
        <dbReference type="ARBA" id="ARBA00023015"/>
    </source>
</evidence>
<dbReference type="RefSeq" id="WP_038984515.1">
    <property type="nucleotide sequence ID" value="NZ_FNYS01000014.1"/>
</dbReference>
<evidence type="ECO:0000313" key="8">
    <source>
        <dbReference type="Proteomes" id="UP000183077"/>
    </source>
</evidence>
<organism evidence="5 7">
    <name type="scientific">Myroides marinus</name>
    <dbReference type="NCBI Taxonomy" id="703342"/>
    <lineage>
        <taxon>Bacteria</taxon>
        <taxon>Pseudomonadati</taxon>
        <taxon>Bacteroidota</taxon>
        <taxon>Flavobacteriia</taxon>
        <taxon>Flavobacteriales</taxon>
        <taxon>Flavobacteriaceae</taxon>
        <taxon>Myroides</taxon>
    </lineage>
</organism>
<dbReference type="GO" id="GO:0003677">
    <property type="term" value="F:DNA binding"/>
    <property type="evidence" value="ECO:0007669"/>
    <property type="project" value="UniProtKB-KW"/>
</dbReference>
<protein>
    <submittedName>
        <fullName evidence="5 6">Transcriptional regulator</fullName>
    </submittedName>
</protein>
<keyword evidence="7" id="KW-1185">Reference proteome</keyword>
<evidence type="ECO:0000313" key="6">
    <source>
        <dbReference type="EMBL" id="SEJ14969.1"/>
    </source>
</evidence>
<proteinExistence type="predicted"/>
<feature type="domain" description="HTH hxlR-type" evidence="4">
    <location>
        <begin position="25"/>
        <end position="119"/>
    </location>
</feature>
<dbReference type="EMBL" id="FNYS01000014">
    <property type="protein sequence ID" value="SEJ14969.1"/>
    <property type="molecule type" value="Genomic_DNA"/>
</dbReference>
<keyword evidence="1" id="KW-0805">Transcription regulation</keyword>
<name>A0A163XPY5_9FLAO</name>
<dbReference type="InterPro" id="IPR036390">
    <property type="entry name" value="WH_DNA-bd_sf"/>
</dbReference>
<dbReference type="PROSITE" id="PS51118">
    <property type="entry name" value="HTH_HXLR"/>
    <property type="match status" value="1"/>
</dbReference>
<dbReference type="SUPFAM" id="SSF46785">
    <property type="entry name" value="Winged helix' DNA-binding domain"/>
    <property type="match status" value="1"/>
</dbReference>
<dbReference type="GeneID" id="82257839"/>
<evidence type="ECO:0000313" key="5">
    <source>
        <dbReference type="EMBL" id="KZE78251.1"/>
    </source>
</evidence>
<evidence type="ECO:0000259" key="4">
    <source>
        <dbReference type="PROSITE" id="PS51118"/>
    </source>
</evidence>
<dbReference type="Proteomes" id="UP000076630">
    <property type="component" value="Unassembled WGS sequence"/>
</dbReference>
<accession>A0A163XPY5</accession>
<dbReference type="InterPro" id="IPR036388">
    <property type="entry name" value="WH-like_DNA-bd_sf"/>
</dbReference>
<evidence type="ECO:0000256" key="3">
    <source>
        <dbReference type="ARBA" id="ARBA00023163"/>
    </source>
</evidence>
<dbReference type="Gene3D" id="1.10.10.10">
    <property type="entry name" value="Winged helix-like DNA-binding domain superfamily/Winged helix DNA-binding domain"/>
    <property type="match status" value="1"/>
</dbReference>
<dbReference type="Pfam" id="PF01638">
    <property type="entry name" value="HxlR"/>
    <property type="match status" value="1"/>
</dbReference>
<dbReference type="InterPro" id="IPR002577">
    <property type="entry name" value="HTH_HxlR"/>
</dbReference>
<dbReference type="PANTHER" id="PTHR33204">
    <property type="entry name" value="TRANSCRIPTIONAL REGULATOR, MARR FAMILY"/>
    <property type="match status" value="1"/>
</dbReference>
<evidence type="ECO:0000256" key="2">
    <source>
        <dbReference type="ARBA" id="ARBA00023125"/>
    </source>
</evidence>
<dbReference type="PANTHER" id="PTHR33204:SF37">
    <property type="entry name" value="HTH-TYPE TRANSCRIPTIONAL REGULATOR YODB"/>
    <property type="match status" value="1"/>
</dbReference>
<reference evidence="6 8" key="2">
    <citation type="submission" date="2016-10" db="EMBL/GenBank/DDBJ databases">
        <authorList>
            <person name="de Groot N.N."/>
        </authorList>
    </citation>
    <scope>NUCLEOTIDE SEQUENCE [LARGE SCALE GENOMIC DNA]</scope>
    <source>
        <strain evidence="6 8">DSM 23048</strain>
    </source>
</reference>
<sequence>MKNNTNIDNELNTVEKKINDFENNCPVQFALKTISGKWKTSIIQTIASNCPKRFGILKKDLDNIAQGTLTTVLRELENDGILMREVFPEIPPRVEYSLTDKGIRLLPILEELKKWHTTL</sequence>
<reference evidence="5 7" key="1">
    <citation type="submission" date="2016-01" db="EMBL/GenBank/DDBJ databases">
        <title>Whole genome sequencing of Myroides marinus L41.</title>
        <authorList>
            <person name="Hong K.W."/>
        </authorList>
    </citation>
    <scope>NUCLEOTIDE SEQUENCE [LARGE SCALE GENOMIC DNA]</scope>
    <source>
        <strain evidence="5 7">L41</strain>
    </source>
</reference>
<dbReference type="AlphaFoldDB" id="A0A163XPY5"/>
<dbReference type="OrthoDB" id="9797599at2"/>
<evidence type="ECO:0000313" key="7">
    <source>
        <dbReference type="Proteomes" id="UP000076630"/>
    </source>
</evidence>
<dbReference type="Proteomes" id="UP000183077">
    <property type="component" value="Unassembled WGS sequence"/>
</dbReference>
<keyword evidence="2" id="KW-0238">DNA-binding</keyword>
<keyword evidence="3" id="KW-0804">Transcription</keyword>
<dbReference type="EMBL" id="LQNU01000065">
    <property type="protein sequence ID" value="KZE78251.1"/>
    <property type="molecule type" value="Genomic_DNA"/>
</dbReference>
<gene>
    <name evidence="5" type="ORF">AV926_12400</name>
    <name evidence="6" type="ORF">SAMN04488018_11418</name>
</gene>